<feature type="domain" description="DNA polymerase III delta subunit-like C-terminal" evidence="8">
    <location>
        <begin position="198"/>
        <end position="306"/>
    </location>
</feature>
<sequence>MSTPAYLIVGAEEVLVRREAERLLDELRATHGELDLTDARAEELREAGLPDLRTASLFGSPRAVVIRDAHELPTELAQALAVDLEGTPPDATVLLLARSTQRIQKLAKVVKDLGGRIDCKLPADWDEKGWARLVTAELERHGRTADRDAANALLDAAGRDLGAIAEKVSQVVARAPTGTITLAQVEETVVGRGSRGSFAVADAMCDRDPARALTELRGVLESGVEPLAVLGALAYRLRALVAVAGNVHGEDTGLRLSDGMIKRHQAVRRNFGPGELTRAYRRLADVDYEAKTGAGEPVELLERAVVDIATPASGSAR</sequence>
<keyword evidence="3 9" id="KW-0548">Nucleotidyltransferase</keyword>
<comment type="catalytic activity">
    <reaction evidence="7">
        <text>DNA(n) + a 2'-deoxyribonucleoside 5'-triphosphate = DNA(n+1) + diphosphate</text>
        <dbReference type="Rhea" id="RHEA:22508"/>
        <dbReference type="Rhea" id="RHEA-COMP:17339"/>
        <dbReference type="Rhea" id="RHEA-COMP:17340"/>
        <dbReference type="ChEBI" id="CHEBI:33019"/>
        <dbReference type="ChEBI" id="CHEBI:61560"/>
        <dbReference type="ChEBI" id="CHEBI:173112"/>
        <dbReference type="EC" id="2.7.7.7"/>
    </reaction>
</comment>
<dbReference type="PANTHER" id="PTHR34388:SF1">
    <property type="entry name" value="DNA POLYMERASE III SUBUNIT DELTA"/>
    <property type="match status" value="1"/>
</dbReference>
<keyword evidence="4" id="KW-0235">DNA replication</keyword>
<protein>
    <recommendedName>
        <fullName evidence="1">DNA-directed DNA polymerase</fullName>
        <ecNumber evidence="1">2.7.7.7</ecNumber>
    </recommendedName>
</protein>
<dbReference type="KEGG" id="erz:ER308_03080"/>
<dbReference type="InterPro" id="IPR027417">
    <property type="entry name" value="P-loop_NTPase"/>
</dbReference>
<evidence type="ECO:0000259" key="8">
    <source>
        <dbReference type="Pfam" id="PF21694"/>
    </source>
</evidence>
<dbReference type="GO" id="GO:0003887">
    <property type="term" value="F:DNA-directed DNA polymerase activity"/>
    <property type="evidence" value="ECO:0007669"/>
    <property type="project" value="UniProtKB-KW"/>
</dbReference>
<keyword evidence="5" id="KW-0239">DNA-directed DNA polymerase</keyword>
<dbReference type="RefSeq" id="WP_131153642.1">
    <property type="nucleotide sequence ID" value="NZ_CP036402.1"/>
</dbReference>
<evidence type="ECO:0000313" key="9">
    <source>
        <dbReference type="EMBL" id="QBI18644.1"/>
    </source>
</evidence>
<gene>
    <name evidence="9" type="primary">holA</name>
    <name evidence="9" type="ORF">ER308_03080</name>
</gene>
<dbReference type="InterPro" id="IPR008921">
    <property type="entry name" value="DNA_pol3_clamp-load_cplx_C"/>
</dbReference>
<dbReference type="AlphaFoldDB" id="A0A411YBQ5"/>
<evidence type="ECO:0000256" key="2">
    <source>
        <dbReference type="ARBA" id="ARBA00022679"/>
    </source>
</evidence>
<keyword evidence="2 9" id="KW-0808">Transferase</keyword>
<evidence type="ECO:0000313" key="10">
    <source>
        <dbReference type="Proteomes" id="UP000291469"/>
    </source>
</evidence>
<dbReference type="SUPFAM" id="SSF48019">
    <property type="entry name" value="post-AAA+ oligomerization domain-like"/>
    <property type="match status" value="1"/>
</dbReference>
<dbReference type="GO" id="GO:0006261">
    <property type="term" value="P:DNA-templated DNA replication"/>
    <property type="evidence" value="ECO:0007669"/>
    <property type="project" value="TreeGrafter"/>
</dbReference>
<evidence type="ECO:0000256" key="7">
    <source>
        <dbReference type="ARBA" id="ARBA00049244"/>
    </source>
</evidence>
<evidence type="ECO:0000256" key="6">
    <source>
        <dbReference type="ARBA" id="ARBA00034754"/>
    </source>
</evidence>
<evidence type="ECO:0000256" key="3">
    <source>
        <dbReference type="ARBA" id="ARBA00022695"/>
    </source>
</evidence>
<dbReference type="Proteomes" id="UP000291469">
    <property type="component" value="Chromosome"/>
</dbReference>
<dbReference type="Pfam" id="PF21694">
    <property type="entry name" value="DNA_pol3_delta_C"/>
    <property type="match status" value="1"/>
</dbReference>
<dbReference type="PANTHER" id="PTHR34388">
    <property type="entry name" value="DNA POLYMERASE III SUBUNIT DELTA"/>
    <property type="match status" value="1"/>
</dbReference>
<dbReference type="SUPFAM" id="SSF52540">
    <property type="entry name" value="P-loop containing nucleoside triphosphate hydrolases"/>
    <property type="match status" value="1"/>
</dbReference>
<reference evidence="9 10" key="1">
    <citation type="submission" date="2019-01" db="EMBL/GenBank/DDBJ databases">
        <title>Egibacter rhizosphaerae EGI 80759T.</title>
        <authorList>
            <person name="Chen D.-D."/>
            <person name="Tian Y."/>
            <person name="Jiao J.-Y."/>
            <person name="Zhang X.-T."/>
            <person name="Zhang Y.-G."/>
            <person name="Zhang Y."/>
            <person name="Xiao M."/>
            <person name="Shu W.-S."/>
            <person name="Li W.-J."/>
        </authorList>
    </citation>
    <scope>NUCLEOTIDE SEQUENCE [LARGE SCALE GENOMIC DNA]</scope>
    <source>
        <strain evidence="9 10">EGI 80759</strain>
    </source>
</reference>
<evidence type="ECO:0000256" key="4">
    <source>
        <dbReference type="ARBA" id="ARBA00022705"/>
    </source>
</evidence>
<dbReference type="OrthoDB" id="8478864at2"/>
<dbReference type="InterPro" id="IPR048466">
    <property type="entry name" value="DNA_pol3_delta-like_C"/>
</dbReference>
<comment type="similarity">
    <text evidence="6">Belongs to the DNA polymerase HolA subunit family.</text>
</comment>
<dbReference type="InterPro" id="IPR005790">
    <property type="entry name" value="DNA_polIII_delta"/>
</dbReference>
<accession>A0A411YBQ5</accession>
<dbReference type="GO" id="GO:0003677">
    <property type="term" value="F:DNA binding"/>
    <property type="evidence" value="ECO:0007669"/>
    <property type="project" value="InterPro"/>
</dbReference>
<dbReference type="EC" id="2.7.7.7" evidence="1"/>
<evidence type="ECO:0000256" key="1">
    <source>
        <dbReference type="ARBA" id="ARBA00012417"/>
    </source>
</evidence>
<evidence type="ECO:0000256" key="5">
    <source>
        <dbReference type="ARBA" id="ARBA00022932"/>
    </source>
</evidence>
<dbReference type="NCBIfam" id="TIGR01128">
    <property type="entry name" value="holA"/>
    <property type="match status" value="1"/>
</dbReference>
<keyword evidence="10" id="KW-1185">Reference proteome</keyword>
<proteinExistence type="inferred from homology"/>
<name>A0A411YBQ5_9ACTN</name>
<dbReference type="Gene3D" id="3.40.50.300">
    <property type="entry name" value="P-loop containing nucleotide triphosphate hydrolases"/>
    <property type="match status" value="1"/>
</dbReference>
<dbReference type="GO" id="GO:0009360">
    <property type="term" value="C:DNA polymerase III complex"/>
    <property type="evidence" value="ECO:0007669"/>
    <property type="project" value="TreeGrafter"/>
</dbReference>
<dbReference type="Gene3D" id="1.20.272.10">
    <property type="match status" value="1"/>
</dbReference>
<organism evidence="9 10">
    <name type="scientific">Egibacter rhizosphaerae</name>
    <dbReference type="NCBI Taxonomy" id="1670831"/>
    <lineage>
        <taxon>Bacteria</taxon>
        <taxon>Bacillati</taxon>
        <taxon>Actinomycetota</taxon>
        <taxon>Nitriliruptoria</taxon>
        <taxon>Egibacterales</taxon>
        <taxon>Egibacteraceae</taxon>
        <taxon>Egibacter</taxon>
    </lineage>
</organism>
<dbReference type="EMBL" id="CP036402">
    <property type="protein sequence ID" value="QBI18644.1"/>
    <property type="molecule type" value="Genomic_DNA"/>
</dbReference>